<evidence type="ECO:0000313" key="3">
    <source>
        <dbReference type="EMBL" id="MFC5567666.1"/>
    </source>
</evidence>
<reference evidence="4" key="1">
    <citation type="journal article" date="2019" name="Int. J. Syst. Evol. Microbiol.">
        <title>The Global Catalogue of Microorganisms (GCM) 10K type strain sequencing project: providing services to taxonomists for standard genome sequencing and annotation.</title>
        <authorList>
            <consortium name="The Broad Institute Genomics Platform"/>
            <consortium name="The Broad Institute Genome Sequencing Center for Infectious Disease"/>
            <person name="Wu L."/>
            <person name="Ma J."/>
        </authorList>
    </citation>
    <scope>NUCLEOTIDE SEQUENCE [LARGE SCALE GENOMIC DNA]</scope>
    <source>
        <strain evidence="4">KACC 11588</strain>
    </source>
</reference>
<protein>
    <submittedName>
        <fullName evidence="3">CpaE family protein</fullName>
    </submittedName>
</protein>
<dbReference type="SUPFAM" id="SSF52540">
    <property type="entry name" value="P-loop containing nucleoside triphosphate hydrolases"/>
    <property type="match status" value="1"/>
</dbReference>
<organism evidence="3 4">
    <name type="scientific">Rubellimicrobium aerolatum</name>
    <dbReference type="NCBI Taxonomy" id="490979"/>
    <lineage>
        <taxon>Bacteria</taxon>
        <taxon>Pseudomonadati</taxon>
        <taxon>Pseudomonadota</taxon>
        <taxon>Alphaproteobacteria</taxon>
        <taxon>Rhodobacterales</taxon>
        <taxon>Roseobacteraceae</taxon>
        <taxon>Rubellimicrobium</taxon>
    </lineage>
</organism>
<dbReference type="PANTHER" id="PTHR43384">
    <property type="entry name" value="SEPTUM SITE-DETERMINING PROTEIN MIND HOMOLOG, CHLOROPLASTIC-RELATED"/>
    <property type="match status" value="1"/>
</dbReference>
<accession>A0ABW0SFL2</accession>
<keyword evidence="2" id="KW-0067">ATP-binding</keyword>
<dbReference type="InterPro" id="IPR050625">
    <property type="entry name" value="ParA/MinD_ATPase"/>
</dbReference>
<keyword evidence="4" id="KW-1185">Reference proteome</keyword>
<dbReference type="Gene3D" id="3.40.50.300">
    <property type="entry name" value="P-loop containing nucleotide triphosphate hydrolases"/>
    <property type="match status" value="1"/>
</dbReference>
<evidence type="ECO:0000256" key="1">
    <source>
        <dbReference type="ARBA" id="ARBA00022741"/>
    </source>
</evidence>
<dbReference type="Gene3D" id="3.40.50.2300">
    <property type="match status" value="1"/>
</dbReference>
<proteinExistence type="predicted"/>
<name>A0ABW0SFL2_9RHOB</name>
<evidence type="ECO:0000256" key="2">
    <source>
        <dbReference type="ARBA" id="ARBA00022840"/>
    </source>
</evidence>
<keyword evidence="1" id="KW-0547">Nucleotide-binding</keyword>
<dbReference type="PANTHER" id="PTHR43384:SF6">
    <property type="entry name" value="SEPTUM SITE-DETERMINING PROTEIN MIND HOMOLOG, CHLOROPLASTIC"/>
    <property type="match status" value="1"/>
</dbReference>
<dbReference type="Proteomes" id="UP001596056">
    <property type="component" value="Unassembled WGS sequence"/>
</dbReference>
<gene>
    <name evidence="3" type="ORF">ACFPOC_14730</name>
</gene>
<sequence length="401" mass="43021">MTIEPQPHVACAISRDLGRFDLLSREMRHAAGNRWASLGLEEAQAFLAGSAAARLDFAAVAIDRRDEDDLAPVLAAVAAARRRGVRVILVAEDASPAALHRLLREGADEFIPYPLPEGELLRAATRPRPAAPEAERAGVVLPVQSLAGGAGGTTLAVNLAWELALLDPSPRVCLLDLGLQFGAVATFLDLPRRETVQDLLTETGGLDAETLRTALQTYGGRLEVLTAPFDLAPLDLIGPREVDRLLRAARAGFDYVVVDLPGALTDWSATVLAAAPFGLGVLRLDMRSAQNVLRLRRALASADLPFERFRWALNRAPGFADLAGRSRLRRMADSLGLSFEILLPDGGRPAQEAADQGLPLAEAAPRNALRREIARLARSIHETGRAEAPPLRAPVRAPVRA</sequence>
<dbReference type="InterPro" id="IPR027417">
    <property type="entry name" value="P-loop_NTPase"/>
</dbReference>
<dbReference type="EMBL" id="JBHSNA010000017">
    <property type="protein sequence ID" value="MFC5567666.1"/>
    <property type="molecule type" value="Genomic_DNA"/>
</dbReference>
<comment type="caution">
    <text evidence="3">The sequence shown here is derived from an EMBL/GenBank/DDBJ whole genome shotgun (WGS) entry which is preliminary data.</text>
</comment>
<dbReference type="RefSeq" id="WP_209842430.1">
    <property type="nucleotide sequence ID" value="NZ_JAGGJP010000016.1"/>
</dbReference>
<evidence type="ECO:0000313" key="4">
    <source>
        <dbReference type="Proteomes" id="UP001596056"/>
    </source>
</evidence>